<accession>A0ABR6BCE2</accession>
<gene>
    <name evidence="2" type="ORF">BC739_001723</name>
</gene>
<evidence type="ECO:0008006" key="4">
    <source>
        <dbReference type="Google" id="ProtNLM"/>
    </source>
</evidence>
<organism evidence="2 3">
    <name type="scientific">Kutzneria viridogrisea</name>
    <dbReference type="NCBI Taxonomy" id="47990"/>
    <lineage>
        <taxon>Bacteria</taxon>
        <taxon>Bacillati</taxon>
        <taxon>Actinomycetota</taxon>
        <taxon>Actinomycetes</taxon>
        <taxon>Pseudonocardiales</taxon>
        <taxon>Pseudonocardiaceae</taxon>
        <taxon>Kutzneria</taxon>
    </lineage>
</organism>
<dbReference type="InterPro" id="IPR032724">
    <property type="entry name" value="SCP1.201-like"/>
</dbReference>
<dbReference type="InterPro" id="IPR016192">
    <property type="entry name" value="APOBEC/CMP_deaminase_Zn-bd"/>
</dbReference>
<reference evidence="2 3" key="1">
    <citation type="submission" date="2020-08" db="EMBL/GenBank/DDBJ databases">
        <title>Genomic Encyclopedia of Archaeal and Bacterial Type Strains, Phase II (KMG-II): from individual species to whole genera.</title>
        <authorList>
            <person name="Goeker M."/>
        </authorList>
    </citation>
    <scope>NUCLEOTIDE SEQUENCE [LARGE SCALE GENOMIC DNA]</scope>
    <source>
        <strain evidence="2 3">DSM 43850</strain>
    </source>
</reference>
<protein>
    <recommendedName>
        <fullName evidence="4">Nucleic acid/nucleotide deaminase of polymorphic system toxin</fullName>
    </recommendedName>
</protein>
<dbReference type="Proteomes" id="UP000517916">
    <property type="component" value="Unassembled WGS sequence"/>
</dbReference>
<dbReference type="Pfam" id="PF14428">
    <property type="entry name" value="DddA-like"/>
    <property type="match status" value="1"/>
</dbReference>
<feature type="region of interest" description="Disordered" evidence="1">
    <location>
        <begin position="79"/>
        <end position="108"/>
    </location>
</feature>
<dbReference type="PROSITE" id="PS00903">
    <property type="entry name" value="CYT_DCMP_DEAMINASES_1"/>
    <property type="match status" value="1"/>
</dbReference>
<feature type="compositionally biased region" description="Pro residues" evidence="1">
    <location>
        <begin position="96"/>
        <end position="108"/>
    </location>
</feature>
<comment type="caution">
    <text evidence="2">The sequence shown here is derived from an EMBL/GenBank/DDBJ whole genome shotgun (WGS) entry which is preliminary data.</text>
</comment>
<evidence type="ECO:0000313" key="2">
    <source>
        <dbReference type="EMBL" id="MBA8924526.1"/>
    </source>
</evidence>
<keyword evidence="3" id="KW-1185">Reference proteome</keyword>
<evidence type="ECO:0000256" key="1">
    <source>
        <dbReference type="SAM" id="MobiDB-lite"/>
    </source>
</evidence>
<proteinExistence type="predicted"/>
<sequence length="243" mass="25119">MASIEQTVAAVEAAVARLPIKRLREAGALLTQATACLRDTAAGADISDVLGMLAVARQQVDDALALCGQIRSGAEQFAAGLRGDPSGGVPASARTPAPPTSASPPWVPPDRIAAAAAQLPPPVRNPPPRGEPYARTHGRLLDDEGAVESALVSGSDEDSAASRAALAALGLPPAAIQTHVEVKAVMRMRQAGRTHATLVVNNRPCPGPLGCDRLLPVLLEPGQTLTVHWPGGQSRTYSGRRTR</sequence>
<evidence type="ECO:0000313" key="3">
    <source>
        <dbReference type="Proteomes" id="UP000517916"/>
    </source>
</evidence>
<dbReference type="RefSeq" id="WP_182836808.1">
    <property type="nucleotide sequence ID" value="NZ_BAAABQ010000001.1"/>
</dbReference>
<dbReference type="EMBL" id="JACJID010000001">
    <property type="protein sequence ID" value="MBA8924526.1"/>
    <property type="molecule type" value="Genomic_DNA"/>
</dbReference>
<name>A0ABR6BCE2_9PSEU</name>